<evidence type="ECO:0000313" key="1">
    <source>
        <dbReference type="EMBL" id="ACV06071.1"/>
    </source>
</evidence>
<proteinExistence type="predicted"/>
<name>C7NGG3_KYTSD</name>
<gene>
    <name evidence="1" type="ordered locus">Ksed_10260</name>
</gene>
<dbReference type="KEGG" id="kse:Ksed_10260"/>
<accession>C7NGG3</accession>
<keyword evidence="2" id="KW-1185">Reference proteome</keyword>
<organism evidence="1 2">
    <name type="scientific">Kytococcus sedentarius (strain ATCC 14392 / DSM 20547 / JCM 11482 / CCUG 33030 / NBRC 15357 / NCTC 11040 / CCM 314 / 541)</name>
    <name type="common">Micrococcus sedentarius</name>
    <dbReference type="NCBI Taxonomy" id="478801"/>
    <lineage>
        <taxon>Bacteria</taxon>
        <taxon>Bacillati</taxon>
        <taxon>Actinomycetota</taxon>
        <taxon>Actinomycetes</taxon>
        <taxon>Micrococcales</taxon>
        <taxon>Kytococcaceae</taxon>
        <taxon>Kytococcus</taxon>
    </lineage>
</organism>
<evidence type="ECO:0000313" key="2">
    <source>
        <dbReference type="Proteomes" id="UP000006666"/>
    </source>
</evidence>
<dbReference type="AlphaFoldDB" id="C7NGG3"/>
<reference evidence="1 2" key="1">
    <citation type="journal article" date="2009" name="Stand. Genomic Sci.">
        <title>Complete genome sequence of Kytococcus sedentarius type strain (541).</title>
        <authorList>
            <person name="Sims D."/>
            <person name="Brettin T."/>
            <person name="Detter J.C."/>
            <person name="Han C."/>
            <person name="Lapidus A."/>
            <person name="Copeland A."/>
            <person name="Glavina Del Rio T."/>
            <person name="Nolan M."/>
            <person name="Chen F."/>
            <person name="Lucas S."/>
            <person name="Tice H."/>
            <person name="Cheng J.F."/>
            <person name="Bruce D."/>
            <person name="Goodwin L."/>
            <person name="Pitluck S."/>
            <person name="Ovchinnikova G."/>
            <person name="Pati A."/>
            <person name="Ivanova N."/>
            <person name="Mavrommatis K."/>
            <person name="Chen A."/>
            <person name="Palaniappan K."/>
            <person name="D'haeseleer P."/>
            <person name="Chain P."/>
            <person name="Bristow J."/>
            <person name="Eisen J.A."/>
            <person name="Markowitz V."/>
            <person name="Hugenholtz P."/>
            <person name="Schneider S."/>
            <person name="Goker M."/>
            <person name="Pukall R."/>
            <person name="Kyrpides N.C."/>
            <person name="Klenk H.P."/>
        </authorList>
    </citation>
    <scope>NUCLEOTIDE SEQUENCE [LARGE SCALE GENOMIC DNA]</scope>
    <source>
        <strain evidence="2">ATCC 14392 / DSM 20547 / JCM 11482 / CCUG 33030 / NBRC 15357 / NCTC 11040 / CCM 314 / 541</strain>
    </source>
</reference>
<dbReference type="Proteomes" id="UP000006666">
    <property type="component" value="Chromosome"/>
</dbReference>
<dbReference type="EMBL" id="CP001686">
    <property type="protein sequence ID" value="ACV06071.1"/>
    <property type="molecule type" value="Genomic_DNA"/>
</dbReference>
<sequence>MARPHGGDYSLSVKWSLTCTVGLHEVSRFSMMATVLDTEEVAALTEAQEARLWEMGTEGLWEQRTGLNRET</sequence>
<dbReference type="HOGENOM" id="CLU_2770532_0_0_11"/>
<protein>
    <submittedName>
        <fullName evidence="1">Uncharacterized protein</fullName>
    </submittedName>
</protein>